<dbReference type="InterPro" id="IPR012474">
    <property type="entry name" value="Frigida"/>
</dbReference>
<dbReference type="AlphaFoldDB" id="A0AAV3QKD8"/>
<sequence>MSSPATTTAADDHPQPPPQPITIDHQTHSPKSHSNSPPQSPPSTTASPPQPPPPSIPLFELKNLSSALSSFQDSFKDFHLHLNSLKNSVDNLIAKNPSQNSKNSVLPQSRSNFYGGTGVYTTFGDDPSDDIVGKVSTEGVEAKIDSDQELKTLCEAMDFRGLKRYLVMNLRDIDTLRLEVPKALKLAPNPAKLVLECSGRFFLQGSKAYVKGSPMVTGREASVFILECFILMEGGENEGGIDAEVKEEADRAVSLWRKRMISEGGIMQAWRIDARGLLLLLGGYGVPPSFKNDDLRDLIRNSNVREMAGTLRRSSALMAKVPEIIEEMIKNKQEVDAIDVAYTFGFEERFDFQTVLTSMLQKFKELPNKGKKSSQALPSAVNEANKKQLVVLKSLVKCLECHKIDSSKIIPGWQVQENISSLEKDITEYNKNIGAERAQKRRSEEAVARRRAKFHEGKRARHTGQWMQQPKVGHNSRRHLLDSGHINGYSASQSMLHPQVAETGYAAAGAYGGMVVDQSGHVINHGVQPYGWHTDPTLTERAVTHSYAAQPSASTMSSLYRPPPSSLEGYVMLPSGSSIAVPNRAPTTDLYQFADTVVDNEYHPPGVPSNPTSYPY</sequence>
<dbReference type="Proteomes" id="UP001454036">
    <property type="component" value="Unassembled WGS sequence"/>
</dbReference>
<feature type="region of interest" description="Disordered" evidence="6">
    <location>
        <begin position="1"/>
        <end position="57"/>
    </location>
</feature>
<reference evidence="7 8" key="1">
    <citation type="submission" date="2024-01" db="EMBL/GenBank/DDBJ databases">
        <title>The complete chloroplast genome sequence of Lithospermum erythrorhizon: insights into the phylogenetic relationship among Boraginaceae species and the maternal lineages of purple gromwells.</title>
        <authorList>
            <person name="Okada T."/>
            <person name="Watanabe K."/>
        </authorList>
    </citation>
    <scope>NUCLEOTIDE SEQUENCE [LARGE SCALE GENOMIC DNA]</scope>
</reference>
<evidence type="ECO:0000256" key="4">
    <source>
        <dbReference type="ARBA" id="ARBA00023089"/>
    </source>
</evidence>
<organism evidence="7 8">
    <name type="scientific">Lithospermum erythrorhizon</name>
    <name type="common">Purple gromwell</name>
    <name type="synonym">Lithospermum officinale var. erythrorhizon</name>
    <dbReference type="NCBI Taxonomy" id="34254"/>
    <lineage>
        <taxon>Eukaryota</taxon>
        <taxon>Viridiplantae</taxon>
        <taxon>Streptophyta</taxon>
        <taxon>Embryophyta</taxon>
        <taxon>Tracheophyta</taxon>
        <taxon>Spermatophyta</taxon>
        <taxon>Magnoliopsida</taxon>
        <taxon>eudicotyledons</taxon>
        <taxon>Gunneridae</taxon>
        <taxon>Pentapetalae</taxon>
        <taxon>asterids</taxon>
        <taxon>lamiids</taxon>
        <taxon>Boraginales</taxon>
        <taxon>Boraginaceae</taxon>
        <taxon>Boraginoideae</taxon>
        <taxon>Lithospermeae</taxon>
        <taxon>Lithospermum</taxon>
    </lineage>
</organism>
<dbReference type="PANTHER" id="PTHR31791:SF49">
    <property type="entry name" value="INACTIVE PROTEIN FRIGIDA"/>
    <property type="match status" value="1"/>
</dbReference>
<dbReference type="EMBL" id="BAABME010004517">
    <property type="protein sequence ID" value="GAA0162672.1"/>
    <property type="molecule type" value="Genomic_DNA"/>
</dbReference>
<feature type="region of interest" description="Disordered" evidence="6">
    <location>
        <begin position="453"/>
        <end position="473"/>
    </location>
</feature>
<feature type="compositionally biased region" description="Basic residues" evidence="6">
    <location>
        <begin position="453"/>
        <end position="462"/>
    </location>
</feature>
<evidence type="ECO:0000256" key="3">
    <source>
        <dbReference type="ARBA" id="ARBA00022782"/>
    </source>
</evidence>
<gene>
    <name evidence="7" type="ORF">LIER_18711</name>
</gene>
<keyword evidence="2 5" id="KW-0217">Developmental protein</keyword>
<evidence type="ECO:0000313" key="7">
    <source>
        <dbReference type="EMBL" id="GAA0162672.1"/>
    </source>
</evidence>
<proteinExistence type="inferred from homology"/>
<dbReference type="GO" id="GO:0009908">
    <property type="term" value="P:flower development"/>
    <property type="evidence" value="ECO:0007669"/>
    <property type="project" value="UniProtKB-KW"/>
</dbReference>
<evidence type="ECO:0000313" key="8">
    <source>
        <dbReference type="Proteomes" id="UP001454036"/>
    </source>
</evidence>
<keyword evidence="4 5" id="KW-0287">Flowering</keyword>
<dbReference type="GO" id="GO:0030154">
    <property type="term" value="P:cell differentiation"/>
    <property type="evidence" value="ECO:0007669"/>
    <property type="project" value="UniProtKB-KW"/>
</dbReference>
<accession>A0AAV3QKD8</accession>
<dbReference type="PANTHER" id="PTHR31791">
    <property type="entry name" value="FRIGIDA-LIKE PROTEIN 3-RELATED"/>
    <property type="match status" value="1"/>
</dbReference>
<evidence type="ECO:0000256" key="1">
    <source>
        <dbReference type="ARBA" id="ARBA00008956"/>
    </source>
</evidence>
<keyword evidence="8" id="KW-1185">Reference proteome</keyword>
<evidence type="ECO:0000256" key="5">
    <source>
        <dbReference type="RuleBase" id="RU364012"/>
    </source>
</evidence>
<comment type="similarity">
    <text evidence="1 5">Belongs to the Frigida family.</text>
</comment>
<evidence type="ECO:0000256" key="6">
    <source>
        <dbReference type="SAM" id="MobiDB-lite"/>
    </source>
</evidence>
<evidence type="ECO:0000256" key="2">
    <source>
        <dbReference type="ARBA" id="ARBA00022473"/>
    </source>
</evidence>
<keyword evidence="3 5" id="KW-0221">Differentiation</keyword>
<comment type="caution">
    <text evidence="7">The sequence shown here is derived from an EMBL/GenBank/DDBJ whole genome shotgun (WGS) entry which is preliminary data.</text>
</comment>
<protein>
    <recommendedName>
        <fullName evidence="5">FRIGIDA-like protein</fullName>
    </recommendedName>
</protein>
<dbReference type="Pfam" id="PF07899">
    <property type="entry name" value="Frigida"/>
    <property type="match status" value="1"/>
</dbReference>
<name>A0AAV3QKD8_LITER</name>
<feature type="compositionally biased region" description="Low complexity" evidence="6">
    <location>
        <begin position="32"/>
        <end position="47"/>
    </location>
</feature>